<comment type="caution">
    <text evidence="4">The sequence shown here is derived from an EMBL/GenBank/DDBJ whole genome shotgun (WGS) entry which is preliminary data.</text>
</comment>
<dbReference type="EMBL" id="CAJOAY010000384">
    <property type="protein sequence ID" value="CAF3650341.1"/>
    <property type="molecule type" value="Genomic_DNA"/>
</dbReference>
<evidence type="ECO:0000256" key="3">
    <source>
        <dbReference type="PROSITE-ProRule" id="PRU00339"/>
    </source>
</evidence>
<reference evidence="4" key="1">
    <citation type="submission" date="2021-02" db="EMBL/GenBank/DDBJ databases">
        <authorList>
            <person name="Nowell W R."/>
        </authorList>
    </citation>
    <scope>NUCLEOTIDE SEQUENCE</scope>
</reference>
<dbReference type="SMART" id="SM00028">
    <property type="entry name" value="TPR"/>
    <property type="match status" value="5"/>
</dbReference>
<dbReference type="EMBL" id="CAJOBB010005989">
    <property type="protein sequence ID" value="CAF4147271.1"/>
    <property type="molecule type" value="Genomic_DNA"/>
</dbReference>
<name>A0A813RRF3_9BILA</name>
<dbReference type="PROSITE" id="PS50293">
    <property type="entry name" value="TPR_REGION"/>
    <property type="match status" value="1"/>
</dbReference>
<evidence type="ECO:0000313" key="5">
    <source>
        <dbReference type="EMBL" id="CAF0833785.1"/>
    </source>
</evidence>
<dbReference type="AlphaFoldDB" id="A0A813RRF3"/>
<dbReference type="Proteomes" id="UP000663881">
    <property type="component" value="Unassembled WGS sequence"/>
</dbReference>
<dbReference type="PROSITE" id="PS50005">
    <property type="entry name" value="TPR"/>
    <property type="match status" value="2"/>
</dbReference>
<evidence type="ECO:0000313" key="6">
    <source>
        <dbReference type="EMBL" id="CAF3650341.1"/>
    </source>
</evidence>
<keyword evidence="2 3" id="KW-0802">TPR repeat</keyword>
<protein>
    <recommendedName>
        <fullName evidence="9">Tetratricopeptide repeat protein</fullName>
    </recommendedName>
</protein>
<evidence type="ECO:0000313" key="7">
    <source>
        <dbReference type="EMBL" id="CAF4147271.1"/>
    </source>
</evidence>
<evidence type="ECO:0000256" key="1">
    <source>
        <dbReference type="ARBA" id="ARBA00022737"/>
    </source>
</evidence>
<sequence>MGCNTSTTAVAPTTTVQPTKTAYSTMTVQPTKTIQSTITHEYNKKDDAHLMYSQLFKEFLSQMSENDRSTVVSFCPDLYTNDNLSDLISTNPELLNRTNIMRKKLIDENPTVSMGRLMLEMGSYDRAEYLYFKAIHQEKNNWKRLTVVYNNLANVYYKEGKYDKALTYYHKSLSIQQKHLPENDSSLSIDYNNIAIVYEKQKNYDLALQFFQSALMLEMKASKPDEKLIAFLNNHIGLIHNEQQNFAQGLIYHERNLRINEKLFPATHPSLALSHHNIAISLFSLGRSEEALNHTQKAIQIASQTLPDDQPQIIAHRELLNAIQKKKAMKDYVSLLQIIENEDQ</sequence>
<dbReference type="EMBL" id="CAJNOE010000037">
    <property type="protein sequence ID" value="CAF0784927.1"/>
    <property type="molecule type" value="Genomic_DNA"/>
</dbReference>
<dbReference type="SUPFAM" id="SSF48452">
    <property type="entry name" value="TPR-like"/>
    <property type="match status" value="1"/>
</dbReference>
<dbReference type="PANTHER" id="PTHR45641:SF1">
    <property type="entry name" value="AAA+ ATPASE DOMAIN-CONTAINING PROTEIN"/>
    <property type="match status" value="1"/>
</dbReference>
<evidence type="ECO:0000256" key="2">
    <source>
        <dbReference type="ARBA" id="ARBA00022803"/>
    </source>
</evidence>
<dbReference type="PANTHER" id="PTHR45641">
    <property type="entry name" value="TETRATRICOPEPTIDE REPEAT PROTEIN (AFU_ORTHOLOGUE AFUA_6G03870)"/>
    <property type="match status" value="1"/>
</dbReference>
<feature type="repeat" description="TPR" evidence="3">
    <location>
        <begin position="146"/>
        <end position="179"/>
    </location>
</feature>
<gene>
    <name evidence="4" type="ORF">IZO911_LOCUS6061</name>
    <name evidence="7" type="ORF">KXQ929_LOCUS37052</name>
    <name evidence="6" type="ORF">OKA104_LOCUS9159</name>
    <name evidence="5" type="ORF">VCS650_LOCUS5751</name>
</gene>
<accession>A0A813RRF3</accession>
<dbReference type="Proteomes" id="UP000663891">
    <property type="component" value="Unassembled WGS sequence"/>
</dbReference>
<evidence type="ECO:0008006" key="9">
    <source>
        <dbReference type="Google" id="ProtNLM"/>
    </source>
</evidence>
<dbReference type="Proteomes" id="UP000663868">
    <property type="component" value="Unassembled WGS sequence"/>
</dbReference>
<evidence type="ECO:0000313" key="4">
    <source>
        <dbReference type="EMBL" id="CAF0784927.1"/>
    </source>
</evidence>
<dbReference type="Proteomes" id="UP000663860">
    <property type="component" value="Unassembled WGS sequence"/>
</dbReference>
<dbReference type="InterPro" id="IPR011990">
    <property type="entry name" value="TPR-like_helical_dom_sf"/>
</dbReference>
<dbReference type="OrthoDB" id="10050400at2759"/>
<feature type="repeat" description="TPR" evidence="3">
    <location>
        <begin position="188"/>
        <end position="221"/>
    </location>
</feature>
<evidence type="ECO:0000313" key="8">
    <source>
        <dbReference type="Proteomes" id="UP000663860"/>
    </source>
</evidence>
<dbReference type="Pfam" id="PF13424">
    <property type="entry name" value="TPR_12"/>
    <property type="match status" value="2"/>
</dbReference>
<dbReference type="Gene3D" id="1.25.40.10">
    <property type="entry name" value="Tetratricopeptide repeat domain"/>
    <property type="match status" value="2"/>
</dbReference>
<proteinExistence type="predicted"/>
<dbReference type="InterPro" id="IPR019734">
    <property type="entry name" value="TPR_rpt"/>
</dbReference>
<keyword evidence="1" id="KW-0677">Repeat</keyword>
<organism evidence="4 8">
    <name type="scientific">Adineta steineri</name>
    <dbReference type="NCBI Taxonomy" id="433720"/>
    <lineage>
        <taxon>Eukaryota</taxon>
        <taxon>Metazoa</taxon>
        <taxon>Spiralia</taxon>
        <taxon>Gnathifera</taxon>
        <taxon>Rotifera</taxon>
        <taxon>Eurotatoria</taxon>
        <taxon>Bdelloidea</taxon>
        <taxon>Adinetida</taxon>
        <taxon>Adinetidae</taxon>
        <taxon>Adineta</taxon>
    </lineage>
</organism>
<dbReference type="EMBL" id="CAJNON010000034">
    <property type="protein sequence ID" value="CAF0833785.1"/>
    <property type="molecule type" value="Genomic_DNA"/>
</dbReference>